<accession>A0ABT3YH45</accession>
<sequence length="109" mass="11666">MKLANLRLEAHYIAMKHARSLQIALGICFLALPGLSLAPAFAGDDCECLGNGKRIKQGGVVCLQIGSSQRYLARCERNLNNTSWKKISDGCPVAQTQPPTTAKATLLPG</sequence>
<dbReference type="Proteomes" id="UP001081283">
    <property type="component" value="Unassembled WGS sequence"/>
</dbReference>
<organism evidence="1 2">
    <name type="scientific">Hoeflea ulvae</name>
    <dbReference type="NCBI Taxonomy" id="2983764"/>
    <lineage>
        <taxon>Bacteria</taxon>
        <taxon>Pseudomonadati</taxon>
        <taxon>Pseudomonadota</taxon>
        <taxon>Alphaproteobacteria</taxon>
        <taxon>Hyphomicrobiales</taxon>
        <taxon>Rhizobiaceae</taxon>
        <taxon>Hoeflea</taxon>
    </lineage>
</organism>
<dbReference type="RefSeq" id="WP_267613117.1">
    <property type="nucleotide sequence ID" value="NZ_JAOVZQ010000001.1"/>
</dbReference>
<gene>
    <name evidence="1" type="ORF">OEG82_14520</name>
</gene>
<dbReference type="EMBL" id="JAOVZQ010000001">
    <property type="protein sequence ID" value="MCY0095228.1"/>
    <property type="molecule type" value="Genomic_DNA"/>
</dbReference>
<evidence type="ECO:0000313" key="2">
    <source>
        <dbReference type="Proteomes" id="UP001081283"/>
    </source>
</evidence>
<protein>
    <submittedName>
        <fullName evidence="1">Uncharacterized protein</fullName>
    </submittedName>
</protein>
<proteinExistence type="predicted"/>
<name>A0ABT3YH45_9HYPH</name>
<keyword evidence="2" id="KW-1185">Reference proteome</keyword>
<comment type="caution">
    <text evidence="1">The sequence shown here is derived from an EMBL/GenBank/DDBJ whole genome shotgun (WGS) entry which is preliminary data.</text>
</comment>
<reference evidence="1" key="1">
    <citation type="submission" date="2022-10" db="EMBL/GenBank/DDBJ databases">
        <title>Hoeflea sp. J2-29, isolated from marine algae.</title>
        <authorList>
            <person name="Kristyanto S."/>
            <person name="Kim J.M."/>
            <person name="Jeon C.O."/>
        </authorList>
    </citation>
    <scope>NUCLEOTIDE SEQUENCE</scope>
    <source>
        <strain evidence="1">J2-29</strain>
    </source>
</reference>
<evidence type="ECO:0000313" key="1">
    <source>
        <dbReference type="EMBL" id="MCY0095228.1"/>
    </source>
</evidence>